<dbReference type="Proteomes" id="UP000601435">
    <property type="component" value="Unassembled WGS sequence"/>
</dbReference>
<comment type="catalytic activity">
    <reaction evidence="13">
        <text>5,6-dihydrouridine(17) in tRNA + NADP(+) = uridine(17) in tRNA + NADPH + H(+)</text>
        <dbReference type="Rhea" id="RHEA:53368"/>
        <dbReference type="Rhea" id="RHEA-COMP:13541"/>
        <dbReference type="Rhea" id="RHEA-COMP:13542"/>
        <dbReference type="ChEBI" id="CHEBI:15378"/>
        <dbReference type="ChEBI" id="CHEBI:57783"/>
        <dbReference type="ChEBI" id="CHEBI:58349"/>
        <dbReference type="ChEBI" id="CHEBI:65315"/>
        <dbReference type="ChEBI" id="CHEBI:74443"/>
        <dbReference type="EC" id="1.3.1.88"/>
    </reaction>
    <physiologicalReaction direction="right-to-left" evidence="13">
        <dbReference type="Rhea" id="RHEA:53370"/>
    </physiologicalReaction>
</comment>
<evidence type="ECO:0000256" key="8">
    <source>
        <dbReference type="ARBA" id="ARBA00038313"/>
    </source>
</evidence>
<keyword evidence="2" id="KW-0285">Flavoprotein</keyword>
<dbReference type="GO" id="GO:0017150">
    <property type="term" value="F:tRNA dihydrouridine synthase activity"/>
    <property type="evidence" value="ECO:0007669"/>
    <property type="project" value="InterPro"/>
</dbReference>
<keyword evidence="5" id="KW-0521">NADP</keyword>
<comment type="catalytic activity">
    <reaction evidence="12">
        <text>5,6-dihydrouridine(16) in tRNA + NAD(+) = uridine(16) in tRNA + NADH + H(+)</text>
        <dbReference type="Rhea" id="RHEA:53380"/>
        <dbReference type="Rhea" id="RHEA-COMP:13543"/>
        <dbReference type="Rhea" id="RHEA-COMP:13544"/>
        <dbReference type="ChEBI" id="CHEBI:15378"/>
        <dbReference type="ChEBI" id="CHEBI:57540"/>
        <dbReference type="ChEBI" id="CHEBI:57945"/>
        <dbReference type="ChEBI" id="CHEBI:65315"/>
        <dbReference type="ChEBI" id="CHEBI:74443"/>
        <dbReference type="EC" id="1.3.1.88"/>
    </reaction>
    <physiologicalReaction direction="right-to-left" evidence="12">
        <dbReference type="Rhea" id="RHEA:53382"/>
    </physiologicalReaction>
</comment>
<comment type="catalytic activity">
    <reaction evidence="10">
        <text>5,6-dihydrouridine(17) in tRNA + NAD(+) = uridine(17) in tRNA + NADH + H(+)</text>
        <dbReference type="Rhea" id="RHEA:53372"/>
        <dbReference type="Rhea" id="RHEA-COMP:13541"/>
        <dbReference type="Rhea" id="RHEA-COMP:13542"/>
        <dbReference type="ChEBI" id="CHEBI:15378"/>
        <dbReference type="ChEBI" id="CHEBI:57540"/>
        <dbReference type="ChEBI" id="CHEBI:57945"/>
        <dbReference type="ChEBI" id="CHEBI:65315"/>
        <dbReference type="ChEBI" id="CHEBI:74443"/>
        <dbReference type="EC" id="1.3.1.88"/>
    </reaction>
    <physiologicalReaction direction="right-to-left" evidence="10">
        <dbReference type="Rhea" id="RHEA:53374"/>
    </physiologicalReaction>
</comment>
<dbReference type="AlphaFoldDB" id="A0A812VXD3"/>
<dbReference type="InterPro" id="IPR018517">
    <property type="entry name" value="tRNA_hU_synthase_CS"/>
</dbReference>
<gene>
    <name evidence="16" type="primary">Dus1l</name>
    <name evidence="16" type="ORF">SNEC2469_LOCUS18492</name>
</gene>
<evidence type="ECO:0000256" key="12">
    <source>
        <dbReference type="ARBA" id="ARBA00048934"/>
    </source>
</evidence>
<evidence type="ECO:0000256" key="5">
    <source>
        <dbReference type="ARBA" id="ARBA00022857"/>
    </source>
</evidence>
<feature type="compositionally biased region" description="Basic and acidic residues" evidence="14">
    <location>
        <begin position="551"/>
        <end position="569"/>
    </location>
</feature>
<evidence type="ECO:0000259" key="15">
    <source>
        <dbReference type="Pfam" id="PF01207"/>
    </source>
</evidence>
<dbReference type="EMBL" id="CAJNJA010031164">
    <property type="protein sequence ID" value="CAE7653704.1"/>
    <property type="molecule type" value="Genomic_DNA"/>
</dbReference>
<dbReference type="InterPro" id="IPR013785">
    <property type="entry name" value="Aldolase_TIM"/>
</dbReference>
<keyword evidence="3" id="KW-0288">FMN</keyword>
<keyword evidence="17" id="KW-1185">Reference proteome</keyword>
<dbReference type="InterPro" id="IPR035587">
    <property type="entry name" value="DUS-like_FMN-bd"/>
</dbReference>
<comment type="catalytic activity">
    <reaction evidence="11">
        <text>5,6-dihydrouridine(16) in tRNA + NADP(+) = uridine(16) in tRNA + NADPH + H(+)</text>
        <dbReference type="Rhea" id="RHEA:53376"/>
        <dbReference type="Rhea" id="RHEA-COMP:13543"/>
        <dbReference type="Rhea" id="RHEA-COMP:13544"/>
        <dbReference type="ChEBI" id="CHEBI:15378"/>
        <dbReference type="ChEBI" id="CHEBI:57783"/>
        <dbReference type="ChEBI" id="CHEBI:58349"/>
        <dbReference type="ChEBI" id="CHEBI:65315"/>
        <dbReference type="ChEBI" id="CHEBI:74443"/>
        <dbReference type="EC" id="1.3.1.88"/>
    </reaction>
    <physiologicalReaction direction="right-to-left" evidence="11">
        <dbReference type="Rhea" id="RHEA:53378"/>
    </physiologicalReaction>
</comment>
<dbReference type="PROSITE" id="PS01136">
    <property type="entry name" value="UPF0034"/>
    <property type="match status" value="1"/>
</dbReference>
<comment type="cofactor">
    <cofactor evidence="1">
        <name>FMN</name>
        <dbReference type="ChEBI" id="CHEBI:58210"/>
    </cofactor>
</comment>
<dbReference type="OrthoDB" id="272303at2759"/>
<evidence type="ECO:0000256" key="1">
    <source>
        <dbReference type="ARBA" id="ARBA00001917"/>
    </source>
</evidence>
<feature type="non-terminal residue" evidence="16">
    <location>
        <position position="1"/>
    </location>
</feature>
<evidence type="ECO:0000256" key="14">
    <source>
        <dbReference type="SAM" id="MobiDB-lite"/>
    </source>
</evidence>
<keyword evidence="6" id="KW-0560">Oxidoreductase</keyword>
<evidence type="ECO:0000256" key="2">
    <source>
        <dbReference type="ARBA" id="ARBA00022630"/>
    </source>
</evidence>
<evidence type="ECO:0000313" key="17">
    <source>
        <dbReference type="Proteomes" id="UP000601435"/>
    </source>
</evidence>
<keyword evidence="4" id="KW-0819">tRNA processing</keyword>
<reference evidence="16" key="1">
    <citation type="submission" date="2021-02" db="EMBL/GenBank/DDBJ databases">
        <authorList>
            <person name="Dougan E. K."/>
            <person name="Rhodes N."/>
            <person name="Thang M."/>
            <person name="Chan C."/>
        </authorList>
    </citation>
    <scope>NUCLEOTIDE SEQUENCE</scope>
</reference>
<dbReference type="PANTHER" id="PTHR11082">
    <property type="entry name" value="TRNA-DIHYDROURIDINE SYNTHASE"/>
    <property type="match status" value="1"/>
</dbReference>
<accession>A0A812VXD3</accession>
<dbReference type="CDD" id="cd04508">
    <property type="entry name" value="Tudor_SF"/>
    <property type="match status" value="1"/>
</dbReference>
<feature type="domain" description="DUS-like FMN-binding" evidence="15">
    <location>
        <begin position="115"/>
        <end position="373"/>
    </location>
</feature>
<dbReference type="CDD" id="cd02801">
    <property type="entry name" value="DUS_like_FMN"/>
    <property type="match status" value="1"/>
</dbReference>
<evidence type="ECO:0000256" key="7">
    <source>
        <dbReference type="ARBA" id="ARBA00023027"/>
    </source>
</evidence>
<feature type="region of interest" description="Disordered" evidence="14">
    <location>
        <begin position="544"/>
        <end position="577"/>
    </location>
</feature>
<dbReference type="SUPFAM" id="SSF51395">
    <property type="entry name" value="FMN-linked oxidoreductases"/>
    <property type="match status" value="1"/>
</dbReference>
<keyword evidence="7" id="KW-0520">NAD</keyword>
<dbReference type="Gene3D" id="3.20.20.70">
    <property type="entry name" value="Aldolase class I"/>
    <property type="match status" value="1"/>
</dbReference>
<evidence type="ECO:0000256" key="9">
    <source>
        <dbReference type="ARBA" id="ARBA00038890"/>
    </source>
</evidence>
<dbReference type="PANTHER" id="PTHR11082:SF5">
    <property type="entry name" value="TRNA-DIHYDROURIDINE(16_17) SYNTHASE [NAD(P)(+)]-LIKE"/>
    <property type="match status" value="1"/>
</dbReference>
<evidence type="ECO:0000256" key="3">
    <source>
        <dbReference type="ARBA" id="ARBA00022643"/>
    </source>
</evidence>
<sequence length="577" mass="65346">LQFFNLSWRHLHSAHPPMREDCDEFTPGTKLSGYWQPDEEWYACKLIKHVGERLKVQWEDGTVSVLAEAEVRRGKRQRFERYGVEKRARVSGKDALCPSLVPKPRFELPPHRYVLAPMVGGSELPFRMMTRQFGAQLCYTPMIYSGPFSTDADYRAAPENGFQTCPEDRPLVAHFCGNDPEVLLAAARHIADRVDAIDLNLGCPQRVAHAEHFGAYLLEKKDRGLVCSIVKRLSEALPVPVFCKIRLLDELEETLELVKQLEASGASLIAVHARYRGTPTHRRDGPAHLDQVRAIKKVVRVPILSNGNIKSWEDVVANLELTQADGVMSAEGMLDDPCIFAGSCEVDSKKALRKVEKKLRQVQKLLERQASGAPLNAEELQKVATRKQLRKERKSFSSSREVEEDVQVRVPTDGLAKARVYLDYVSRFTPAPPLSTIIFHCRRMAKAELTEFQLLEDFKSSKSFQEMCGLLSKAEAFKRSPGSFKASKEKERRDRELRAQQAYEVECRRKYEQRMARKAARLGLPVEEVMRASAVPGGVLHFNGEPSWLAEKGEEISTRMPGRDGDQPARRTSKPKR</sequence>
<evidence type="ECO:0000313" key="16">
    <source>
        <dbReference type="EMBL" id="CAE7653704.1"/>
    </source>
</evidence>
<protein>
    <recommendedName>
        <fullName evidence="9">tRNA-dihydrouridine(16/17) synthase [NAD(P)(+)]</fullName>
        <ecNumber evidence="9">1.3.1.88</ecNumber>
    </recommendedName>
</protein>
<comment type="similarity">
    <text evidence="8">Belongs to the Dus family. Dus1 subfamily.</text>
</comment>
<evidence type="ECO:0000256" key="4">
    <source>
        <dbReference type="ARBA" id="ARBA00022694"/>
    </source>
</evidence>
<organism evidence="16 17">
    <name type="scientific">Symbiodinium necroappetens</name>
    <dbReference type="NCBI Taxonomy" id="1628268"/>
    <lineage>
        <taxon>Eukaryota</taxon>
        <taxon>Sar</taxon>
        <taxon>Alveolata</taxon>
        <taxon>Dinophyceae</taxon>
        <taxon>Suessiales</taxon>
        <taxon>Symbiodiniaceae</taxon>
        <taxon>Symbiodinium</taxon>
    </lineage>
</organism>
<evidence type="ECO:0000256" key="13">
    <source>
        <dbReference type="ARBA" id="ARBA00049467"/>
    </source>
</evidence>
<proteinExistence type="inferred from homology"/>
<evidence type="ECO:0000256" key="10">
    <source>
        <dbReference type="ARBA" id="ARBA00047287"/>
    </source>
</evidence>
<dbReference type="GO" id="GO:0050660">
    <property type="term" value="F:flavin adenine dinucleotide binding"/>
    <property type="evidence" value="ECO:0007669"/>
    <property type="project" value="InterPro"/>
</dbReference>
<comment type="caution">
    <text evidence="16">The sequence shown here is derived from an EMBL/GenBank/DDBJ whole genome shotgun (WGS) entry which is preliminary data.</text>
</comment>
<dbReference type="EC" id="1.3.1.88" evidence="9"/>
<evidence type="ECO:0000256" key="6">
    <source>
        <dbReference type="ARBA" id="ARBA00023002"/>
    </source>
</evidence>
<name>A0A812VXD3_9DINO</name>
<dbReference type="Pfam" id="PF01207">
    <property type="entry name" value="Dus"/>
    <property type="match status" value="1"/>
</dbReference>
<evidence type="ECO:0000256" key="11">
    <source>
        <dbReference type="ARBA" id="ARBA00047652"/>
    </source>
</evidence>